<protein>
    <recommendedName>
        <fullName evidence="3">Type II secretion system protein N</fullName>
    </recommendedName>
    <alternativeName>
        <fullName evidence="10">General secretion pathway protein N</fullName>
    </alternativeName>
</protein>
<keyword evidence="5" id="KW-1003">Cell membrane</keyword>
<dbReference type="EMBL" id="JAEDAH010000014">
    <property type="protein sequence ID" value="MCA6062657.1"/>
    <property type="molecule type" value="Genomic_DNA"/>
</dbReference>
<keyword evidence="4" id="KW-0813">Transport</keyword>
<reference evidence="12 13" key="1">
    <citation type="submission" date="2020-12" db="EMBL/GenBank/DDBJ databases">
        <title>Novel Thalassolituus-related marine hydrocarbonoclastic bacteria mediated algae-derived hydrocarbons mineralization in twilight zone of the northern South China Sea.</title>
        <authorList>
            <person name="Dong C."/>
        </authorList>
    </citation>
    <scope>NUCLEOTIDE SEQUENCE [LARGE SCALE GENOMIC DNA]</scope>
    <source>
        <strain evidence="12 13">IMCC1826</strain>
    </source>
</reference>
<keyword evidence="6" id="KW-0997">Cell inner membrane</keyword>
<evidence type="ECO:0000256" key="5">
    <source>
        <dbReference type="ARBA" id="ARBA00022475"/>
    </source>
</evidence>
<name>A0ABS7ZNL4_9GAMM</name>
<evidence type="ECO:0000256" key="3">
    <source>
        <dbReference type="ARBA" id="ARBA00021563"/>
    </source>
</evidence>
<evidence type="ECO:0000313" key="12">
    <source>
        <dbReference type="EMBL" id="MCA6062657.1"/>
    </source>
</evidence>
<keyword evidence="11" id="KW-1133">Transmembrane helix</keyword>
<organism evidence="12 13">
    <name type="scientific">Thalassolituus marinus</name>
    <dbReference type="NCBI Taxonomy" id="671053"/>
    <lineage>
        <taxon>Bacteria</taxon>
        <taxon>Pseudomonadati</taxon>
        <taxon>Pseudomonadota</taxon>
        <taxon>Gammaproteobacteria</taxon>
        <taxon>Oceanospirillales</taxon>
        <taxon>Oceanospirillaceae</taxon>
        <taxon>Thalassolituus</taxon>
    </lineage>
</organism>
<feature type="transmembrane region" description="Helical" evidence="11">
    <location>
        <begin position="12"/>
        <end position="33"/>
    </location>
</feature>
<keyword evidence="13" id="KW-1185">Reference proteome</keyword>
<evidence type="ECO:0000256" key="4">
    <source>
        <dbReference type="ARBA" id="ARBA00022448"/>
    </source>
</evidence>
<evidence type="ECO:0000256" key="10">
    <source>
        <dbReference type="ARBA" id="ARBA00030772"/>
    </source>
</evidence>
<sequence>MFKAIWAARWYVLLGLFTFLLILIATTPLHFVWRFAEPAVGRLPVKIEQLGGTLWNGQLRLQVPTLRSAGVIEGQWQLSPLSLFSASPQVHLSLSGDGIRFDGDARLSADQTLTLTNTSAYLDADVLEPLLKRNRTGIKGNFELNAVSGWFNLADRGFGDVAGQLLYSGGDVSFLVDRKTVNATMPMVAGSIEMVGDKAQVNIATMEGTQLIQAYAQQDGWGGVSIRRRFLDVLGQQWPAKADEDTVIFEVSHKIL</sequence>
<evidence type="ECO:0000256" key="6">
    <source>
        <dbReference type="ARBA" id="ARBA00022519"/>
    </source>
</evidence>
<dbReference type="InterPro" id="IPR022792">
    <property type="entry name" value="T2SS_protein-GspN"/>
</dbReference>
<keyword evidence="9 11" id="KW-0472">Membrane</keyword>
<evidence type="ECO:0000256" key="11">
    <source>
        <dbReference type="SAM" id="Phobius"/>
    </source>
</evidence>
<evidence type="ECO:0000256" key="7">
    <source>
        <dbReference type="ARBA" id="ARBA00022692"/>
    </source>
</evidence>
<evidence type="ECO:0000256" key="1">
    <source>
        <dbReference type="ARBA" id="ARBA00004533"/>
    </source>
</evidence>
<gene>
    <name evidence="12" type="primary">gspN</name>
    <name evidence="12" type="ORF">I9W95_03455</name>
</gene>
<proteinExistence type="inferred from homology"/>
<dbReference type="Pfam" id="PF01203">
    <property type="entry name" value="T2SSN"/>
    <property type="match status" value="1"/>
</dbReference>
<evidence type="ECO:0000256" key="2">
    <source>
        <dbReference type="ARBA" id="ARBA00007208"/>
    </source>
</evidence>
<dbReference type="RefSeq" id="WP_225671881.1">
    <property type="nucleotide sequence ID" value="NZ_JAEDAH010000014.1"/>
</dbReference>
<comment type="caution">
    <text evidence="12">The sequence shown here is derived from an EMBL/GenBank/DDBJ whole genome shotgun (WGS) entry which is preliminary data.</text>
</comment>
<keyword evidence="7 11" id="KW-0812">Transmembrane</keyword>
<keyword evidence="8" id="KW-0653">Protein transport</keyword>
<evidence type="ECO:0000256" key="9">
    <source>
        <dbReference type="ARBA" id="ARBA00023136"/>
    </source>
</evidence>
<dbReference type="Proteomes" id="UP000714380">
    <property type="component" value="Unassembled WGS sequence"/>
</dbReference>
<comment type="subcellular location">
    <subcellularLocation>
        <location evidence="1">Cell inner membrane</location>
    </subcellularLocation>
</comment>
<evidence type="ECO:0000313" key="13">
    <source>
        <dbReference type="Proteomes" id="UP000714380"/>
    </source>
</evidence>
<accession>A0ABS7ZNL4</accession>
<comment type="similarity">
    <text evidence="2">Belongs to the GSP N family.</text>
</comment>
<evidence type="ECO:0000256" key="8">
    <source>
        <dbReference type="ARBA" id="ARBA00022927"/>
    </source>
</evidence>